<feature type="transmembrane region" description="Helical" evidence="10">
    <location>
        <begin position="189"/>
        <end position="210"/>
    </location>
</feature>
<feature type="transmembrane region" description="Helical" evidence="10">
    <location>
        <begin position="155"/>
        <end position="177"/>
    </location>
</feature>
<proteinExistence type="predicted"/>
<evidence type="ECO:0000259" key="11">
    <source>
        <dbReference type="Pfam" id="PF00999"/>
    </source>
</evidence>
<dbReference type="Gene3D" id="1.20.1530.20">
    <property type="match status" value="2"/>
</dbReference>
<evidence type="ECO:0000313" key="13">
    <source>
        <dbReference type="Proteomes" id="UP001437256"/>
    </source>
</evidence>
<evidence type="ECO:0000256" key="5">
    <source>
        <dbReference type="ARBA" id="ARBA00022989"/>
    </source>
</evidence>
<evidence type="ECO:0000313" key="12">
    <source>
        <dbReference type="EMBL" id="KAL0071173.1"/>
    </source>
</evidence>
<keyword evidence="5 10" id="KW-1133">Transmembrane helix</keyword>
<evidence type="ECO:0000256" key="9">
    <source>
        <dbReference type="ARBA" id="ARBA00023201"/>
    </source>
</evidence>
<keyword evidence="4 10" id="KW-0812">Transmembrane</keyword>
<name>A0ABR3ABS8_9AGAR</name>
<evidence type="ECO:0000256" key="4">
    <source>
        <dbReference type="ARBA" id="ARBA00022692"/>
    </source>
</evidence>
<protein>
    <recommendedName>
        <fullName evidence="11">Cation/H+ exchanger transmembrane domain-containing protein</fullName>
    </recommendedName>
</protein>
<feature type="transmembrane region" description="Helical" evidence="10">
    <location>
        <begin position="59"/>
        <end position="79"/>
    </location>
</feature>
<gene>
    <name evidence="12" type="ORF">AAF712_001734</name>
</gene>
<keyword evidence="6" id="KW-0915">Sodium</keyword>
<dbReference type="InterPro" id="IPR038770">
    <property type="entry name" value="Na+/solute_symporter_sf"/>
</dbReference>
<evidence type="ECO:0000256" key="2">
    <source>
        <dbReference type="ARBA" id="ARBA00022448"/>
    </source>
</evidence>
<feature type="transmembrane region" description="Helical" evidence="10">
    <location>
        <begin position="231"/>
        <end position="249"/>
    </location>
</feature>
<evidence type="ECO:0000256" key="6">
    <source>
        <dbReference type="ARBA" id="ARBA00023053"/>
    </source>
</evidence>
<keyword evidence="7" id="KW-0406">Ion transport</keyword>
<feature type="transmembrane region" description="Helical" evidence="10">
    <location>
        <begin position="91"/>
        <end position="115"/>
    </location>
</feature>
<feature type="domain" description="Cation/H+ exchanger transmembrane" evidence="11">
    <location>
        <begin position="37"/>
        <end position="459"/>
    </location>
</feature>
<dbReference type="Pfam" id="PF00999">
    <property type="entry name" value="Na_H_Exchanger"/>
    <property type="match status" value="1"/>
</dbReference>
<dbReference type="EMBL" id="JBBXMP010000004">
    <property type="protein sequence ID" value="KAL0071173.1"/>
    <property type="molecule type" value="Genomic_DNA"/>
</dbReference>
<evidence type="ECO:0000256" key="7">
    <source>
        <dbReference type="ARBA" id="ARBA00023065"/>
    </source>
</evidence>
<keyword evidence="8 10" id="KW-0472">Membrane</keyword>
<feature type="transmembrane region" description="Helical" evidence="10">
    <location>
        <begin position="313"/>
        <end position="332"/>
    </location>
</feature>
<evidence type="ECO:0000256" key="10">
    <source>
        <dbReference type="SAM" id="Phobius"/>
    </source>
</evidence>
<keyword evidence="3" id="KW-0050">Antiport</keyword>
<evidence type="ECO:0000256" key="1">
    <source>
        <dbReference type="ARBA" id="ARBA00004141"/>
    </source>
</evidence>
<accession>A0ABR3ABS8</accession>
<keyword evidence="13" id="KW-1185">Reference proteome</keyword>
<keyword evidence="2" id="KW-0813">Transport</keyword>
<evidence type="ECO:0000256" key="8">
    <source>
        <dbReference type="ARBA" id="ARBA00023136"/>
    </source>
</evidence>
<keyword evidence="9" id="KW-0739">Sodium transport</keyword>
<comment type="caution">
    <text evidence="12">The sequence shown here is derived from an EMBL/GenBank/DDBJ whole genome shotgun (WGS) entry which is preliminary data.</text>
</comment>
<evidence type="ECO:0000256" key="3">
    <source>
        <dbReference type="ARBA" id="ARBA00022449"/>
    </source>
</evidence>
<feature type="transmembrane region" description="Helical" evidence="10">
    <location>
        <begin position="344"/>
        <end position="368"/>
    </location>
</feature>
<sequence>MPSYEVPEIPLLLTLSSLLYLMNVAEELFTAILEAGLLGSLSIGIIYGPEAGNLLPEAISETVTIIGYIGLLLLVFEAGMSTNLSMLYQNWALSVVAGLTGILLPIAFSLLLLHFGFGYTLLQSFVAGASLSSTSLGTTLSLLKPELKQTKMGVVLVSAALFDDVVGLVMAAIIADLSSSSGGVKWGAIVRPILVSIAFTLATAAFILVLRPLQARLPAVTKRLIYCGRTQIFLIVATLSGAVAGAKYAGTSELYGAYLAGVLLAQTFCSLPEQNIPGVSSGVDREDNDVSLTLNNVGIYSPHLAFISFFQPLLHHLFSPLFFVSMGAALPIRSLGSVNGSSRVVWRGLVYSLMMLVGKVITGVWLLVWPDDETGWCRRRRRRVTPISVEPPSAELPLVQLTPVRSAVILGAAMVARGEIALIVAQLGKPVLVGEGQEISEAFAVVIWAIVLNTVAGAVVVGLLLRGNGTNSK</sequence>
<reference evidence="12 13" key="1">
    <citation type="submission" date="2024-05" db="EMBL/GenBank/DDBJ databases">
        <title>A draft genome resource for the thread blight pathogen Marasmius tenuissimus strain MS-2.</title>
        <authorList>
            <person name="Yulfo-Soto G.E."/>
            <person name="Baruah I.K."/>
            <person name="Amoako-Attah I."/>
            <person name="Bukari Y."/>
            <person name="Meinhardt L.W."/>
            <person name="Bailey B.A."/>
            <person name="Cohen S.P."/>
        </authorList>
    </citation>
    <scope>NUCLEOTIDE SEQUENCE [LARGE SCALE GENOMIC DNA]</scope>
    <source>
        <strain evidence="12 13">MS-2</strain>
    </source>
</reference>
<dbReference type="PANTHER" id="PTHR43562">
    <property type="entry name" value="NAPA-TYPE SODIUM/HYDROGEN ANTIPORTER"/>
    <property type="match status" value="1"/>
</dbReference>
<organism evidence="12 13">
    <name type="scientific">Marasmius tenuissimus</name>
    <dbReference type="NCBI Taxonomy" id="585030"/>
    <lineage>
        <taxon>Eukaryota</taxon>
        <taxon>Fungi</taxon>
        <taxon>Dikarya</taxon>
        <taxon>Basidiomycota</taxon>
        <taxon>Agaricomycotina</taxon>
        <taxon>Agaricomycetes</taxon>
        <taxon>Agaricomycetidae</taxon>
        <taxon>Agaricales</taxon>
        <taxon>Marasmiineae</taxon>
        <taxon>Marasmiaceae</taxon>
        <taxon>Marasmius</taxon>
    </lineage>
</organism>
<feature type="transmembrane region" description="Helical" evidence="10">
    <location>
        <begin position="29"/>
        <end position="47"/>
    </location>
</feature>
<feature type="transmembrane region" description="Helical" evidence="10">
    <location>
        <begin position="442"/>
        <end position="465"/>
    </location>
</feature>
<dbReference type="PANTHER" id="PTHR43562:SF3">
    <property type="entry name" value="SODIUM ION_PROTON EXCHANGER (EUROFUNG)"/>
    <property type="match status" value="1"/>
</dbReference>
<dbReference type="Proteomes" id="UP001437256">
    <property type="component" value="Unassembled WGS sequence"/>
</dbReference>
<comment type="subcellular location">
    <subcellularLocation>
        <location evidence="1">Membrane</location>
        <topology evidence="1">Multi-pass membrane protein</topology>
    </subcellularLocation>
</comment>
<dbReference type="InterPro" id="IPR006153">
    <property type="entry name" value="Cation/H_exchanger_TM"/>
</dbReference>